<dbReference type="InterPro" id="IPR020578">
    <property type="entry name" value="Aminotrans_V_PyrdxlP_BS"/>
</dbReference>
<feature type="domain" description="Aminotransferase class V" evidence="9">
    <location>
        <begin position="17"/>
        <end position="388"/>
    </location>
</feature>
<dbReference type="AlphaFoldDB" id="A0A0G0WX88"/>
<dbReference type="GO" id="GO:0006534">
    <property type="term" value="P:cysteine metabolic process"/>
    <property type="evidence" value="ECO:0007669"/>
    <property type="project" value="UniProtKB-UniRule"/>
</dbReference>
<name>A0A0G0WX88_UNCKA</name>
<dbReference type="InterPro" id="IPR015422">
    <property type="entry name" value="PyrdxlP-dep_Trfase_small"/>
</dbReference>
<comment type="function">
    <text evidence="8">Catalyzes the removal of elemental sulfur and selenium atoms from L-cysteine, L-cystine, L-selenocysteine, and L-selenocystine to produce L-alanine.</text>
</comment>
<organism evidence="10 11">
    <name type="scientific">candidate division WWE3 bacterium GW2011_GWB1_41_6</name>
    <dbReference type="NCBI Taxonomy" id="1619112"/>
    <lineage>
        <taxon>Bacteria</taxon>
        <taxon>Katanobacteria</taxon>
    </lineage>
</organism>
<dbReference type="PROSITE" id="PS00595">
    <property type="entry name" value="AA_TRANSFER_CLASS_5"/>
    <property type="match status" value="1"/>
</dbReference>
<dbReference type="GO" id="GO:0031071">
    <property type="term" value="F:cysteine desulfurase activity"/>
    <property type="evidence" value="ECO:0007669"/>
    <property type="project" value="UniProtKB-UniRule"/>
</dbReference>
<evidence type="ECO:0000256" key="8">
    <source>
        <dbReference type="RuleBase" id="RU004506"/>
    </source>
</evidence>
<dbReference type="GO" id="GO:0030170">
    <property type="term" value="F:pyridoxal phosphate binding"/>
    <property type="evidence" value="ECO:0007669"/>
    <property type="project" value="UniProtKB-UniRule"/>
</dbReference>
<evidence type="ECO:0000256" key="3">
    <source>
        <dbReference type="ARBA" id="ARBA00012239"/>
    </source>
</evidence>
<dbReference type="NCBIfam" id="TIGR01979">
    <property type="entry name" value="sufS"/>
    <property type="match status" value="1"/>
</dbReference>
<dbReference type="InterPro" id="IPR015424">
    <property type="entry name" value="PyrdxlP-dep_Trfase"/>
</dbReference>
<dbReference type="InterPro" id="IPR000192">
    <property type="entry name" value="Aminotrans_V_dom"/>
</dbReference>
<evidence type="ECO:0000256" key="2">
    <source>
        <dbReference type="ARBA" id="ARBA00010447"/>
    </source>
</evidence>
<evidence type="ECO:0000256" key="7">
    <source>
        <dbReference type="RuleBase" id="RU004504"/>
    </source>
</evidence>
<dbReference type="SUPFAM" id="SSF53383">
    <property type="entry name" value="PLP-dependent transferases"/>
    <property type="match status" value="1"/>
</dbReference>
<comment type="similarity">
    <text evidence="2 8">Belongs to the class-V pyridoxal-phosphate-dependent aminotransferase family. Csd subfamily.</text>
</comment>
<proteinExistence type="inferred from homology"/>
<evidence type="ECO:0000256" key="6">
    <source>
        <dbReference type="ARBA" id="ARBA00050776"/>
    </source>
</evidence>
<dbReference type="Gene3D" id="3.40.640.10">
    <property type="entry name" value="Type I PLP-dependent aspartate aminotransferase-like (Major domain)"/>
    <property type="match status" value="1"/>
</dbReference>
<sequence>MNDFPILNRKINGKDLIYLDSAATSQKPVQVIDAVTDYYKNHNANVHRGVHTLGDESTELYEAARKRVASFIGAVTPSEIVFTNNATDSLNLVAQGWGLINLKKGDVVLTTVAEHNSNVLPWEYICERTGSGVEYMELTDEGLLDMDVFKSKLTDKVKVVVLSHASNVLGTILPVKQISELAKEKGALVVIDGSQAVPHIQVNVQSLGCDFYAFSGHKMLGPMGIGVLWGRRELLSNMIPIRFGGGMVLDVDKKTYELAEVPECFEGGTPDVAGAVGLAAAIDYLDDYGMENVRKHEIELTSYAIEKLRTVKGLWILGPHNPDVRTGLISFVIDGIHSHDVASILDSEGIAVRSGMHCAMNLHKNMQISSSTRASFYIYNTLEDIDKLLAGIEKAVGLLK</sequence>
<gene>
    <name evidence="10" type="ORF">UU72_C0003G0010</name>
</gene>
<evidence type="ECO:0000259" key="9">
    <source>
        <dbReference type="Pfam" id="PF00266"/>
    </source>
</evidence>
<dbReference type="PATRIC" id="fig|1619112.3.peg.194"/>
<comment type="caution">
    <text evidence="10">The sequence shown here is derived from an EMBL/GenBank/DDBJ whole genome shotgun (WGS) entry which is preliminary data.</text>
</comment>
<evidence type="ECO:0000256" key="1">
    <source>
        <dbReference type="ARBA" id="ARBA00001933"/>
    </source>
</evidence>
<dbReference type="InterPro" id="IPR010970">
    <property type="entry name" value="Cys_dSase_SufS"/>
</dbReference>
<comment type="catalytic activity">
    <reaction evidence="6 8">
        <text>(sulfur carrier)-H + L-cysteine = (sulfur carrier)-SH + L-alanine</text>
        <dbReference type="Rhea" id="RHEA:43892"/>
        <dbReference type="Rhea" id="RHEA-COMP:14737"/>
        <dbReference type="Rhea" id="RHEA-COMP:14739"/>
        <dbReference type="ChEBI" id="CHEBI:29917"/>
        <dbReference type="ChEBI" id="CHEBI:35235"/>
        <dbReference type="ChEBI" id="CHEBI:57972"/>
        <dbReference type="ChEBI" id="CHEBI:64428"/>
        <dbReference type="EC" id="2.8.1.7"/>
    </reaction>
</comment>
<dbReference type="Gene3D" id="3.90.1150.10">
    <property type="entry name" value="Aspartate Aminotransferase, domain 1"/>
    <property type="match status" value="1"/>
</dbReference>
<keyword evidence="5 8" id="KW-0663">Pyridoxal phosphate</keyword>
<dbReference type="CDD" id="cd06453">
    <property type="entry name" value="SufS_like"/>
    <property type="match status" value="1"/>
</dbReference>
<evidence type="ECO:0000313" key="11">
    <source>
        <dbReference type="Proteomes" id="UP000034163"/>
    </source>
</evidence>
<accession>A0A0G0WX88</accession>
<keyword evidence="4 8" id="KW-0808">Transferase</keyword>
<dbReference type="InterPro" id="IPR015421">
    <property type="entry name" value="PyrdxlP-dep_Trfase_major"/>
</dbReference>
<evidence type="ECO:0000256" key="5">
    <source>
        <dbReference type="ARBA" id="ARBA00022898"/>
    </source>
</evidence>
<dbReference type="Proteomes" id="UP000034163">
    <property type="component" value="Unassembled WGS sequence"/>
</dbReference>
<dbReference type="PANTHER" id="PTHR43586:SF8">
    <property type="entry name" value="CYSTEINE DESULFURASE 1, CHLOROPLASTIC"/>
    <property type="match status" value="1"/>
</dbReference>
<protein>
    <recommendedName>
        <fullName evidence="3 8">Cysteine desulfurase</fullName>
        <ecNumber evidence="3 8">2.8.1.7</ecNumber>
    </recommendedName>
</protein>
<evidence type="ECO:0000256" key="4">
    <source>
        <dbReference type="ARBA" id="ARBA00022679"/>
    </source>
</evidence>
<reference evidence="10 11" key="1">
    <citation type="journal article" date="2015" name="Nature">
        <title>rRNA introns, odd ribosomes, and small enigmatic genomes across a large radiation of phyla.</title>
        <authorList>
            <person name="Brown C.T."/>
            <person name="Hug L.A."/>
            <person name="Thomas B.C."/>
            <person name="Sharon I."/>
            <person name="Castelle C.J."/>
            <person name="Singh A."/>
            <person name="Wilkins M.J."/>
            <person name="Williams K.H."/>
            <person name="Banfield J.F."/>
        </authorList>
    </citation>
    <scope>NUCLEOTIDE SEQUENCE [LARGE SCALE GENOMIC DNA]</scope>
</reference>
<dbReference type="Pfam" id="PF00266">
    <property type="entry name" value="Aminotran_5"/>
    <property type="match status" value="1"/>
</dbReference>
<comment type="cofactor">
    <cofactor evidence="1 7">
        <name>pyridoxal 5'-phosphate</name>
        <dbReference type="ChEBI" id="CHEBI:597326"/>
    </cofactor>
</comment>
<dbReference type="EC" id="2.8.1.7" evidence="3 8"/>
<dbReference type="PANTHER" id="PTHR43586">
    <property type="entry name" value="CYSTEINE DESULFURASE"/>
    <property type="match status" value="1"/>
</dbReference>
<dbReference type="EMBL" id="LCBS01000003">
    <property type="protein sequence ID" value="KKS17349.1"/>
    <property type="molecule type" value="Genomic_DNA"/>
</dbReference>
<evidence type="ECO:0000313" key="10">
    <source>
        <dbReference type="EMBL" id="KKS17349.1"/>
    </source>
</evidence>